<evidence type="ECO:0000313" key="5">
    <source>
        <dbReference type="EMBL" id="MBO8481587.1"/>
    </source>
</evidence>
<organism evidence="5 6">
    <name type="scientific">Candidatus Merdivivens faecigallinarum</name>
    <dbReference type="NCBI Taxonomy" id="2840871"/>
    <lineage>
        <taxon>Bacteria</taxon>
        <taxon>Pseudomonadati</taxon>
        <taxon>Bacteroidota</taxon>
        <taxon>Bacteroidia</taxon>
        <taxon>Bacteroidales</taxon>
        <taxon>Muribaculaceae</taxon>
        <taxon>Muribaculaceae incertae sedis</taxon>
        <taxon>Candidatus Merdivivens</taxon>
    </lineage>
</organism>
<keyword evidence="2 4" id="KW-0479">Metal-binding</keyword>
<dbReference type="NCBIfam" id="NF001159">
    <property type="entry name" value="PRK00150.1-3"/>
    <property type="match status" value="1"/>
</dbReference>
<accession>A0A9D9IZM3</accession>
<dbReference type="PRINTS" id="PR01576">
    <property type="entry name" value="PDEFORMYLASE"/>
</dbReference>
<evidence type="ECO:0000256" key="1">
    <source>
        <dbReference type="ARBA" id="ARBA00010759"/>
    </source>
</evidence>
<keyword evidence="4" id="KW-0648">Protein biosynthesis</keyword>
<dbReference type="GO" id="GO:0042586">
    <property type="term" value="F:peptide deformylase activity"/>
    <property type="evidence" value="ECO:0007669"/>
    <property type="project" value="UniProtKB-UniRule"/>
</dbReference>
<gene>
    <name evidence="4 5" type="primary">def</name>
    <name evidence="5" type="ORF">IAC87_03470</name>
</gene>
<comment type="catalytic activity">
    <reaction evidence="4">
        <text>N-terminal N-formyl-L-methionyl-[peptide] + H2O = N-terminal L-methionyl-[peptide] + formate</text>
        <dbReference type="Rhea" id="RHEA:24420"/>
        <dbReference type="Rhea" id="RHEA-COMP:10639"/>
        <dbReference type="Rhea" id="RHEA-COMP:10640"/>
        <dbReference type="ChEBI" id="CHEBI:15377"/>
        <dbReference type="ChEBI" id="CHEBI:15740"/>
        <dbReference type="ChEBI" id="CHEBI:49298"/>
        <dbReference type="ChEBI" id="CHEBI:64731"/>
        <dbReference type="EC" id="3.5.1.88"/>
    </reaction>
</comment>
<dbReference type="SUPFAM" id="SSF56420">
    <property type="entry name" value="Peptide deformylase"/>
    <property type="match status" value="1"/>
</dbReference>
<dbReference type="Gene3D" id="3.90.45.10">
    <property type="entry name" value="Peptide deformylase"/>
    <property type="match status" value="1"/>
</dbReference>
<dbReference type="PANTHER" id="PTHR10458:SF22">
    <property type="entry name" value="PEPTIDE DEFORMYLASE"/>
    <property type="match status" value="1"/>
</dbReference>
<name>A0A9D9IZM3_9BACT</name>
<feature type="active site" evidence="4">
    <location>
        <position position="142"/>
    </location>
</feature>
<sequence length="189" mass="21913">MILPIYLYGTDELRSTAKEADLNRKEEVTKLIADMDETMHHADGCGIAAPQVGEMLRILIVDGGDLADVYDYLKDFKRVMINPVLLEESEEEAVFSEGCLSLPDLHLEVRRPARIRVRYYNEKFEEVEEEFDRFGCRMIQHEMDHLDGKVFVDRVPQIRRKLVQGRLSGIARGCVHTSYKVKFNSRKKH</sequence>
<comment type="caution">
    <text evidence="5">The sequence shown here is derived from an EMBL/GenBank/DDBJ whole genome shotgun (WGS) entry which is preliminary data.</text>
</comment>
<dbReference type="InterPro" id="IPR023635">
    <property type="entry name" value="Peptide_deformylase"/>
</dbReference>
<dbReference type="GO" id="GO:0046872">
    <property type="term" value="F:metal ion binding"/>
    <property type="evidence" value="ECO:0007669"/>
    <property type="project" value="UniProtKB-KW"/>
</dbReference>
<proteinExistence type="inferred from homology"/>
<keyword evidence="3 4" id="KW-0378">Hydrolase</keyword>
<dbReference type="PANTHER" id="PTHR10458">
    <property type="entry name" value="PEPTIDE DEFORMYLASE"/>
    <property type="match status" value="1"/>
</dbReference>
<protein>
    <recommendedName>
        <fullName evidence="4">Peptide deformylase</fullName>
        <shortName evidence="4">PDF</shortName>
        <ecNumber evidence="4">3.5.1.88</ecNumber>
    </recommendedName>
    <alternativeName>
        <fullName evidence="4">Polypeptide deformylase</fullName>
    </alternativeName>
</protein>
<feature type="binding site" evidence="4">
    <location>
        <position position="99"/>
    </location>
    <ligand>
        <name>Fe cation</name>
        <dbReference type="ChEBI" id="CHEBI:24875"/>
    </ligand>
</feature>
<reference evidence="5" key="2">
    <citation type="journal article" date="2021" name="PeerJ">
        <title>Extensive microbial diversity within the chicken gut microbiome revealed by metagenomics and culture.</title>
        <authorList>
            <person name="Gilroy R."/>
            <person name="Ravi A."/>
            <person name="Getino M."/>
            <person name="Pursley I."/>
            <person name="Horton D.L."/>
            <person name="Alikhan N.F."/>
            <person name="Baker D."/>
            <person name="Gharbi K."/>
            <person name="Hall N."/>
            <person name="Watson M."/>
            <person name="Adriaenssens E.M."/>
            <person name="Foster-Nyarko E."/>
            <person name="Jarju S."/>
            <person name="Secka A."/>
            <person name="Antonio M."/>
            <person name="Oren A."/>
            <person name="Chaudhuri R.R."/>
            <person name="La Ragione R."/>
            <person name="Hildebrand F."/>
            <person name="Pallen M.J."/>
        </authorList>
    </citation>
    <scope>NUCLEOTIDE SEQUENCE</scope>
    <source>
        <strain evidence="5">B3-2255</strain>
    </source>
</reference>
<dbReference type="EMBL" id="JADILY010000076">
    <property type="protein sequence ID" value="MBO8481587.1"/>
    <property type="molecule type" value="Genomic_DNA"/>
</dbReference>
<feature type="binding site" evidence="4">
    <location>
        <position position="145"/>
    </location>
    <ligand>
        <name>Fe cation</name>
        <dbReference type="ChEBI" id="CHEBI:24875"/>
    </ligand>
</feature>
<dbReference type="Proteomes" id="UP000823772">
    <property type="component" value="Unassembled WGS sequence"/>
</dbReference>
<dbReference type="PIRSF" id="PIRSF004749">
    <property type="entry name" value="Pep_def"/>
    <property type="match status" value="1"/>
</dbReference>
<evidence type="ECO:0000313" key="6">
    <source>
        <dbReference type="Proteomes" id="UP000823772"/>
    </source>
</evidence>
<dbReference type="AlphaFoldDB" id="A0A9D9IZM3"/>
<dbReference type="CDD" id="cd00487">
    <property type="entry name" value="Pep_deformylase"/>
    <property type="match status" value="1"/>
</dbReference>
<dbReference type="Pfam" id="PF01327">
    <property type="entry name" value="Pep_deformylase"/>
    <property type="match status" value="1"/>
</dbReference>
<comment type="similarity">
    <text evidence="1 4">Belongs to the polypeptide deformylase family.</text>
</comment>
<keyword evidence="4" id="KW-0408">Iron</keyword>
<dbReference type="EC" id="3.5.1.88" evidence="4"/>
<evidence type="ECO:0000256" key="2">
    <source>
        <dbReference type="ARBA" id="ARBA00022723"/>
    </source>
</evidence>
<feature type="binding site" evidence="4">
    <location>
        <position position="141"/>
    </location>
    <ligand>
        <name>Fe cation</name>
        <dbReference type="ChEBI" id="CHEBI:24875"/>
    </ligand>
</feature>
<dbReference type="InterPro" id="IPR036821">
    <property type="entry name" value="Peptide_deformylase_sf"/>
</dbReference>
<evidence type="ECO:0000256" key="3">
    <source>
        <dbReference type="ARBA" id="ARBA00022801"/>
    </source>
</evidence>
<comment type="function">
    <text evidence="4">Removes the formyl group from the N-terminal Met of newly synthesized proteins. Requires at least a dipeptide for an efficient rate of reaction. N-terminal L-methionine is a prerequisite for activity but the enzyme has broad specificity at other positions.</text>
</comment>
<comment type="cofactor">
    <cofactor evidence="4">
        <name>Fe(2+)</name>
        <dbReference type="ChEBI" id="CHEBI:29033"/>
    </cofactor>
    <text evidence="4">Binds 1 Fe(2+) ion.</text>
</comment>
<reference evidence="5" key="1">
    <citation type="submission" date="2020-10" db="EMBL/GenBank/DDBJ databases">
        <authorList>
            <person name="Gilroy R."/>
        </authorList>
    </citation>
    <scope>NUCLEOTIDE SEQUENCE</scope>
    <source>
        <strain evidence="5">B3-2255</strain>
    </source>
</reference>
<dbReference type="HAMAP" id="MF_00163">
    <property type="entry name" value="Pep_deformylase"/>
    <property type="match status" value="1"/>
</dbReference>
<evidence type="ECO:0000256" key="4">
    <source>
        <dbReference type="HAMAP-Rule" id="MF_00163"/>
    </source>
</evidence>
<dbReference type="NCBIfam" id="TIGR00079">
    <property type="entry name" value="pept_deformyl"/>
    <property type="match status" value="1"/>
</dbReference>
<dbReference type="GO" id="GO:0006412">
    <property type="term" value="P:translation"/>
    <property type="evidence" value="ECO:0007669"/>
    <property type="project" value="UniProtKB-UniRule"/>
</dbReference>